<dbReference type="Pfam" id="PF00117">
    <property type="entry name" value="GATase"/>
    <property type="match status" value="1"/>
</dbReference>
<dbReference type="EMBL" id="AP024233">
    <property type="protein sequence ID" value="BCO10562.1"/>
    <property type="molecule type" value="Genomic_DNA"/>
</dbReference>
<dbReference type="FunFam" id="3.40.50.880:FF:000033">
    <property type="entry name" value="Glutamine amidotransferase class-I"/>
    <property type="match status" value="1"/>
</dbReference>
<dbReference type="SUPFAM" id="SSF52317">
    <property type="entry name" value="Class I glutamine amidotransferase-like"/>
    <property type="match status" value="1"/>
</dbReference>
<reference evidence="2" key="1">
    <citation type="submission" date="2020-12" db="EMBL/GenBank/DDBJ databases">
        <title>Desulfobium dissulfuricans gen. nov., sp. nov., a novel mesophilic, sulfate-reducing bacterium isolated from a deep-sea hydrothermal vent.</title>
        <authorList>
            <person name="Hashimoto Y."/>
            <person name="Tame A."/>
            <person name="Sawayama S."/>
            <person name="Miyazaki J."/>
            <person name="Takai K."/>
            <person name="Nakagawa S."/>
        </authorList>
    </citation>
    <scope>NUCLEOTIDE SEQUENCE</scope>
    <source>
        <strain evidence="2">GF1</strain>
    </source>
</reference>
<evidence type="ECO:0000259" key="1">
    <source>
        <dbReference type="Pfam" id="PF00117"/>
    </source>
</evidence>
<dbReference type="Proteomes" id="UP001063350">
    <property type="component" value="Chromosome"/>
</dbReference>
<dbReference type="InterPro" id="IPR044992">
    <property type="entry name" value="ChyE-like"/>
</dbReference>
<gene>
    <name evidence="2" type="ORF">GF1_29380</name>
</gene>
<dbReference type="Gene3D" id="3.40.50.880">
    <property type="match status" value="1"/>
</dbReference>
<name>A0A915U497_9BACT</name>
<evidence type="ECO:0000313" key="2">
    <source>
        <dbReference type="EMBL" id="BCO10562.1"/>
    </source>
</evidence>
<dbReference type="PANTHER" id="PTHR42695">
    <property type="entry name" value="GLUTAMINE AMIDOTRANSFERASE YLR126C-RELATED"/>
    <property type="match status" value="1"/>
</dbReference>
<dbReference type="InterPro" id="IPR017926">
    <property type="entry name" value="GATASE"/>
</dbReference>
<sequence>MDIHILQHVPFEGPGHILTWTEKNGHRVTYSRLFDDPALPDPNTVDRLVVMGGPMNIYEYDRYPWLRAEKAFLGEVIEGGGRVLGICLGAQLIADVLGARVHAGAHKEIGWFPISLTPEARETRVFGFLEPELTVFHWHGDTFAIPEGSIHLARSEACENQAFLYDDRVLGLQFHLESTPESVELITRHCRDELVPAAWIQSGREIKEVPRERFLAINTAMEGILDRLFS</sequence>
<keyword evidence="3" id="KW-1185">Reference proteome</keyword>
<dbReference type="PROSITE" id="PS51273">
    <property type="entry name" value="GATASE_TYPE_1"/>
    <property type="match status" value="1"/>
</dbReference>
<dbReference type="CDD" id="cd01741">
    <property type="entry name" value="GATase1_1"/>
    <property type="match status" value="1"/>
</dbReference>
<feature type="domain" description="Glutamine amidotransferase" evidence="1">
    <location>
        <begin position="43"/>
        <end position="181"/>
    </location>
</feature>
<dbReference type="GO" id="GO:0005829">
    <property type="term" value="C:cytosol"/>
    <property type="evidence" value="ECO:0007669"/>
    <property type="project" value="TreeGrafter"/>
</dbReference>
<dbReference type="RefSeq" id="WP_267927289.1">
    <property type="nucleotide sequence ID" value="NZ_AP024233.1"/>
</dbReference>
<organism evidence="2 3">
    <name type="scientific">Desulfolithobacter dissulfuricans</name>
    <dbReference type="NCBI Taxonomy" id="2795293"/>
    <lineage>
        <taxon>Bacteria</taxon>
        <taxon>Pseudomonadati</taxon>
        <taxon>Thermodesulfobacteriota</taxon>
        <taxon>Desulfobulbia</taxon>
        <taxon>Desulfobulbales</taxon>
        <taxon>Desulfobulbaceae</taxon>
        <taxon>Desulfolithobacter</taxon>
    </lineage>
</organism>
<evidence type="ECO:0000313" key="3">
    <source>
        <dbReference type="Proteomes" id="UP001063350"/>
    </source>
</evidence>
<protein>
    <submittedName>
        <fullName evidence="2">Amidotransferase</fullName>
    </submittedName>
</protein>
<proteinExistence type="predicted"/>
<dbReference type="InterPro" id="IPR029062">
    <property type="entry name" value="Class_I_gatase-like"/>
</dbReference>
<dbReference type="PANTHER" id="PTHR42695:SF5">
    <property type="entry name" value="GLUTAMINE AMIDOTRANSFERASE YLR126C-RELATED"/>
    <property type="match status" value="1"/>
</dbReference>
<dbReference type="AlphaFoldDB" id="A0A915U497"/>
<accession>A0A915U497</accession>
<dbReference type="KEGG" id="ddu:GF1_29380"/>